<dbReference type="InterPro" id="IPR021109">
    <property type="entry name" value="Peptidase_aspartic_dom_sf"/>
</dbReference>
<dbReference type="InterPro" id="IPR001995">
    <property type="entry name" value="Peptidase_A2_cat"/>
</dbReference>
<evidence type="ECO:0000259" key="2">
    <source>
        <dbReference type="PROSITE" id="PS50175"/>
    </source>
</evidence>
<name>A0A8R1HTV6_CAEJA</name>
<reference evidence="3" key="2">
    <citation type="submission" date="2022-06" db="UniProtKB">
        <authorList>
            <consortium name="EnsemblMetazoa"/>
        </authorList>
    </citation>
    <scope>IDENTIFICATION</scope>
    <source>
        <strain evidence="3">DF5081</strain>
    </source>
</reference>
<keyword evidence="1" id="KW-0378">Hydrolase</keyword>
<sequence length="226" mass="25211">MEARRPAPKKPYREEDFDYPLIEVNPVKVNSVKSAKLPHIDVILDGQLLKSLIDTGATVSYVPMSSVTGKVKTTHQPKAIAANGSSINFLGTRKAEIQIEHLIIPHTFLVSIDGECPAPILIGLDLTKKINKTGHEQRDTTIMPGSFKEEEKFDYNDNTDEDMVKWKNVSNAIRLWKKRVKRWSDGKAADLAQWINELGRLMHMVGVKPSMGVSLIPFLSGIPAVE</sequence>
<reference evidence="4" key="1">
    <citation type="submission" date="2010-08" db="EMBL/GenBank/DDBJ databases">
        <authorList>
            <consortium name="Caenorhabditis japonica Sequencing Consortium"/>
            <person name="Wilson R.K."/>
        </authorList>
    </citation>
    <scope>NUCLEOTIDE SEQUENCE [LARGE SCALE GENOMIC DNA]</scope>
    <source>
        <strain evidence="4">DF5081</strain>
    </source>
</reference>
<evidence type="ECO:0000313" key="3">
    <source>
        <dbReference type="EnsemblMetazoa" id="CJA11561.1"/>
    </source>
</evidence>
<accession>A0A8R1HTV6</accession>
<dbReference type="AlphaFoldDB" id="A0A8R1HTV6"/>
<dbReference type="SUPFAM" id="SSF50630">
    <property type="entry name" value="Acid proteases"/>
    <property type="match status" value="1"/>
</dbReference>
<proteinExistence type="predicted"/>
<evidence type="ECO:0000256" key="1">
    <source>
        <dbReference type="ARBA" id="ARBA00022801"/>
    </source>
</evidence>
<keyword evidence="4" id="KW-1185">Reference proteome</keyword>
<dbReference type="Proteomes" id="UP000005237">
    <property type="component" value="Unassembled WGS sequence"/>
</dbReference>
<dbReference type="Pfam" id="PF00077">
    <property type="entry name" value="RVP"/>
    <property type="match status" value="1"/>
</dbReference>
<dbReference type="GO" id="GO:0004190">
    <property type="term" value="F:aspartic-type endopeptidase activity"/>
    <property type="evidence" value="ECO:0007669"/>
    <property type="project" value="InterPro"/>
</dbReference>
<dbReference type="GO" id="GO:0006508">
    <property type="term" value="P:proteolysis"/>
    <property type="evidence" value="ECO:0007669"/>
    <property type="project" value="InterPro"/>
</dbReference>
<feature type="domain" description="Peptidase A2" evidence="2">
    <location>
        <begin position="49"/>
        <end position="126"/>
    </location>
</feature>
<dbReference type="CDD" id="cd00303">
    <property type="entry name" value="retropepsin_like"/>
    <property type="match status" value="1"/>
</dbReference>
<organism evidence="3 4">
    <name type="scientific">Caenorhabditis japonica</name>
    <dbReference type="NCBI Taxonomy" id="281687"/>
    <lineage>
        <taxon>Eukaryota</taxon>
        <taxon>Metazoa</taxon>
        <taxon>Ecdysozoa</taxon>
        <taxon>Nematoda</taxon>
        <taxon>Chromadorea</taxon>
        <taxon>Rhabditida</taxon>
        <taxon>Rhabditina</taxon>
        <taxon>Rhabditomorpha</taxon>
        <taxon>Rhabditoidea</taxon>
        <taxon>Rhabditidae</taxon>
        <taxon>Peloderinae</taxon>
        <taxon>Caenorhabditis</taxon>
    </lineage>
</organism>
<dbReference type="InterPro" id="IPR018061">
    <property type="entry name" value="Retropepsins"/>
</dbReference>
<dbReference type="Gene3D" id="2.40.70.10">
    <property type="entry name" value="Acid Proteases"/>
    <property type="match status" value="1"/>
</dbReference>
<dbReference type="EnsemblMetazoa" id="CJA11561.1">
    <property type="protein sequence ID" value="CJA11561.1"/>
    <property type="gene ID" value="WBGene00130765"/>
</dbReference>
<evidence type="ECO:0000313" key="4">
    <source>
        <dbReference type="Proteomes" id="UP000005237"/>
    </source>
</evidence>
<dbReference type="PROSITE" id="PS50175">
    <property type="entry name" value="ASP_PROT_RETROV"/>
    <property type="match status" value="1"/>
</dbReference>
<protein>
    <submittedName>
        <fullName evidence="3">Peptidase A2 domain-containing protein</fullName>
    </submittedName>
</protein>